<evidence type="ECO:0000256" key="1">
    <source>
        <dbReference type="ARBA" id="ARBA00022679"/>
    </source>
</evidence>
<evidence type="ECO:0000313" key="4">
    <source>
        <dbReference type="Proteomes" id="UP000297472"/>
    </source>
</evidence>
<dbReference type="Proteomes" id="UP000297472">
    <property type="component" value="Unassembled WGS sequence"/>
</dbReference>
<keyword evidence="2" id="KW-0677">Repeat</keyword>
<reference evidence="3 4" key="1">
    <citation type="submission" date="2019-03" db="EMBL/GenBank/DDBJ databases">
        <title>Genomics of glacier-inhabiting Cryobacterium strains.</title>
        <authorList>
            <person name="Liu Q."/>
            <person name="Xin Y.-H."/>
        </authorList>
    </citation>
    <scope>NUCLEOTIDE SEQUENCE [LARGE SCALE GENOMIC DNA]</scope>
    <source>
        <strain evidence="3 4">TMT1-51</strain>
    </source>
</reference>
<comment type="caution">
    <text evidence="3">The sequence shown here is derived from an EMBL/GenBank/DDBJ whole genome shotgun (WGS) entry which is preliminary data.</text>
</comment>
<dbReference type="InterPro" id="IPR001451">
    <property type="entry name" value="Hexapep"/>
</dbReference>
<organism evidence="3 4">
    <name type="scientific">Cryobacterium cryoconiti</name>
    <dbReference type="NCBI Taxonomy" id="1259239"/>
    <lineage>
        <taxon>Bacteria</taxon>
        <taxon>Bacillati</taxon>
        <taxon>Actinomycetota</taxon>
        <taxon>Actinomycetes</taxon>
        <taxon>Micrococcales</taxon>
        <taxon>Microbacteriaceae</taxon>
        <taxon>Cryobacterium</taxon>
    </lineage>
</organism>
<proteinExistence type="predicted"/>
<protein>
    <submittedName>
        <fullName evidence="3">Acyltransferase</fullName>
    </submittedName>
</protein>
<name>A0A4Y8JVI8_9MICO</name>
<dbReference type="InterPro" id="IPR051159">
    <property type="entry name" value="Hexapeptide_acetyltransf"/>
</dbReference>
<evidence type="ECO:0000313" key="3">
    <source>
        <dbReference type="EMBL" id="TFD29012.1"/>
    </source>
</evidence>
<dbReference type="SUPFAM" id="SSF51161">
    <property type="entry name" value="Trimeric LpxA-like enzymes"/>
    <property type="match status" value="1"/>
</dbReference>
<keyword evidence="1 3" id="KW-0808">Transferase</keyword>
<accession>A0A4Y8JVI8</accession>
<sequence length="129" mass="13378">MNVRGSRVLKGVSFGSRMVVLKPGAFVNEGCYFDGNERVVIGRAAVAQGVRFVTSTHEIGPSEFRVGPLVTKPIHVGDGAWIGAFATILPGVTIGNGAIVAAGSVVTRDVEPNTVHGGVPARLIRSLEG</sequence>
<dbReference type="GO" id="GO:0016746">
    <property type="term" value="F:acyltransferase activity"/>
    <property type="evidence" value="ECO:0007669"/>
    <property type="project" value="UniProtKB-KW"/>
</dbReference>
<dbReference type="PANTHER" id="PTHR23416">
    <property type="entry name" value="SIALIC ACID SYNTHASE-RELATED"/>
    <property type="match status" value="1"/>
</dbReference>
<keyword evidence="4" id="KW-1185">Reference proteome</keyword>
<dbReference type="PROSITE" id="PS00101">
    <property type="entry name" value="HEXAPEP_TRANSFERASES"/>
    <property type="match status" value="1"/>
</dbReference>
<dbReference type="Gene3D" id="2.160.10.10">
    <property type="entry name" value="Hexapeptide repeat proteins"/>
    <property type="match status" value="1"/>
</dbReference>
<dbReference type="EMBL" id="SOHA01000034">
    <property type="protein sequence ID" value="TFD29012.1"/>
    <property type="molecule type" value="Genomic_DNA"/>
</dbReference>
<dbReference type="InterPro" id="IPR018357">
    <property type="entry name" value="Hexapep_transf_CS"/>
</dbReference>
<keyword evidence="3" id="KW-0012">Acyltransferase</keyword>
<gene>
    <name evidence="3" type="ORF">E3T49_11010</name>
</gene>
<evidence type="ECO:0000256" key="2">
    <source>
        <dbReference type="ARBA" id="ARBA00022737"/>
    </source>
</evidence>
<dbReference type="InterPro" id="IPR011004">
    <property type="entry name" value="Trimer_LpxA-like_sf"/>
</dbReference>
<dbReference type="Pfam" id="PF00132">
    <property type="entry name" value="Hexapep"/>
    <property type="match status" value="1"/>
</dbReference>
<dbReference type="OrthoDB" id="2643438at2"/>
<dbReference type="AlphaFoldDB" id="A0A4Y8JVI8"/>